<feature type="region of interest" description="Disordered" evidence="1">
    <location>
        <begin position="342"/>
        <end position="392"/>
    </location>
</feature>
<evidence type="ECO:0000313" key="2">
    <source>
        <dbReference type="EMBL" id="GMI44467.1"/>
    </source>
</evidence>
<name>A0A9W7GFK6_9STRA</name>
<dbReference type="AlphaFoldDB" id="A0A9W7GFK6"/>
<evidence type="ECO:0000313" key="3">
    <source>
        <dbReference type="Proteomes" id="UP001165065"/>
    </source>
</evidence>
<sequence length="392" mass="45339">MNGMESSGPMTMCTFGDQANFARNLATQTVKARNEINSHRKRVFDIAQKKKIEPTFQELYPSGKMQLTFHHGRKYDQDDLRAQDCRKEAERGEVLRKEAEERDMYEREYKGKGTNQSFTDVGTGFVNHFPKPPGREELDRRVARDQSGLWSLEKNKGLTRVEKVIAKKWGVDCDAEYWADGTRKDGFKVTFFHGRRYDKEDFQQMDAKAVGDLRRELEKKEKVQRKKYAGGMFPHEIEQKKKEQLWKSMPGFKRNFQKLESKQQIATGTIIKLLDALPDEELKPKTKWVTPAPSDFECVPSRPGVAKWLHSQKDNISRAQQLYFRRKEHERLAKAWAGEEEVFADGEGDGQRKDKEKDAEEGERSVMSAQTSVTVMRSEVSIGTPMRGERGE</sequence>
<dbReference type="OrthoDB" id="187877at2759"/>
<feature type="compositionally biased region" description="Basic and acidic residues" evidence="1">
    <location>
        <begin position="349"/>
        <end position="364"/>
    </location>
</feature>
<protein>
    <submittedName>
        <fullName evidence="2">Uncharacterized protein</fullName>
    </submittedName>
</protein>
<accession>A0A9W7GFK6</accession>
<organism evidence="2 3">
    <name type="scientific">Triparma columacea</name>
    <dbReference type="NCBI Taxonomy" id="722753"/>
    <lineage>
        <taxon>Eukaryota</taxon>
        <taxon>Sar</taxon>
        <taxon>Stramenopiles</taxon>
        <taxon>Ochrophyta</taxon>
        <taxon>Bolidophyceae</taxon>
        <taxon>Parmales</taxon>
        <taxon>Triparmaceae</taxon>
        <taxon>Triparma</taxon>
    </lineage>
</organism>
<dbReference type="EMBL" id="BRYA01001484">
    <property type="protein sequence ID" value="GMI44467.1"/>
    <property type="molecule type" value="Genomic_DNA"/>
</dbReference>
<feature type="region of interest" description="Disordered" evidence="1">
    <location>
        <begin position="106"/>
        <end position="140"/>
    </location>
</feature>
<proteinExistence type="predicted"/>
<dbReference type="Proteomes" id="UP001165065">
    <property type="component" value="Unassembled WGS sequence"/>
</dbReference>
<keyword evidence="3" id="KW-1185">Reference proteome</keyword>
<reference evidence="3" key="1">
    <citation type="journal article" date="2023" name="Commun. Biol.">
        <title>Genome analysis of Parmales, the sister group of diatoms, reveals the evolutionary specialization of diatoms from phago-mixotrophs to photoautotrophs.</title>
        <authorList>
            <person name="Ban H."/>
            <person name="Sato S."/>
            <person name="Yoshikawa S."/>
            <person name="Yamada K."/>
            <person name="Nakamura Y."/>
            <person name="Ichinomiya M."/>
            <person name="Sato N."/>
            <person name="Blanc-Mathieu R."/>
            <person name="Endo H."/>
            <person name="Kuwata A."/>
            <person name="Ogata H."/>
        </authorList>
    </citation>
    <scope>NUCLEOTIDE SEQUENCE [LARGE SCALE GENOMIC DNA]</scope>
</reference>
<evidence type="ECO:0000256" key="1">
    <source>
        <dbReference type="SAM" id="MobiDB-lite"/>
    </source>
</evidence>
<gene>
    <name evidence="2" type="ORF">TrCOL_g7790</name>
</gene>
<comment type="caution">
    <text evidence="2">The sequence shown here is derived from an EMBL/GenBank/DDBJ whole genome shotgun (WGS) entry which is preliminary data.</text>
</comment>